<dbReference type="Pfam" id="PF01272">
    <property type="entry name" value="GreA_GreB"/>
    <property type="match status" value="1"/>
</dbReference>
<dbReference type="AlphaFoldDB" id="A0A7C1NLL8"/>
<dbReference type="InterPro" id="IPR001437">
    <property type="entry name" value="Tscrpt_elong_fac_GreA/B_C"/>
</dbReference>
<dbReference type="PANTHER" id="PTHR30437:SF4">
    <property type="entry name" value="TRANSCRIPTION ELONGATION FACTOR GREA"/>
    <property type="match status" value="1"/>
</dbReference>
<dbReference type="EMBL" id="DRHL01000019">
    <property type="protein sequence ID" value="HEB13426.1"/>
    <property type="molecule type" value="Genomic_DNA"/>
</dbReference>
<dbReference type="GO" id="GO:0070063">
    <property type="term" value="F:RNA polymerase binding"/>
    <property type="evidence" value="ECO:0007669"/>
    <property type="project" value="InterPro"/>
</dbReference>
<accession>A0A7C1NLL8</accession>
<evidence type="ECO:0000313" key="2">
    <source>
        <dbReference type="EMBL" id="HEB13426.1"/>
    </source>
</evidence>
<evidence type="ECO:0000259" key="1">
    <source>
        <dbReference type="Pfam" id="PF01272"/>
    </source>
</evidence>
<gene>
    <name evidence="2" type="ORF">ENI13_00415</name>
</gene>
<dbReference type="SUPFAM" id="SSF54534">
    <property type="entry name" value="FKBP-like"/>
    <property type="match status" value="1"/>
</dbReference>
<protein>
    <submittedName>
        <fullName evidence="2">Transcription elongation factor GreA</fullName>
    </submittedName>
</protein>
<dbReference type="Proteomes" id="UP000885695">
    <property type="component" value="Unassembled WGS sequence"/>
</dbReference>
<keyword evidence="2" id="KW-0648">Protein biosynthesis</keyword>
<proteinExistence type="predicted"/>
<dbReference type="InterPro" id="IPR023459">
    <property type="entry name" value="Tscrpt_elong_fac_GreA/B_fam"/>
</dbReference>
<dbReference type="SUPFAM" id="SSF46557">
    <property type="entry name" value="GreA transcript cleavage protein, N-terminal domain"/>
    <property type="match status" value="1"/>
</dbReference>
<dbReference type="GO" id="GO:0003677">
    <property type="term" value="F:DNA binding"/>
    <property type="evidence" value="ECO:0007669"/>
    <property type="project" value="InterPro"/>
</dbReference>
<feature type="domain" description="Transcription elongation factor GreA/GreB C-terminal" evidence="1">
    <location>
        <begin position="81"/>
        <end position="152"/>
    </location>
</feature>
<reference evidence="2" key="1">
    <citation type="journal article" date="2020" name="mSystems">
        <title>Genome- and Community-Level Interaction Insights into Carbon Utilization and Element Cycling Functions of Hydrothermarchaeota in Hydrothermal Sediment.</title>
        <authorList>
            <person name="Zhou Z."/>
            <person name="Liu Y."/>
            <person name="Xu W."/>
            <person name="Pan J."/>
            <person name="Luo Z.H."/>
            <person name="Li M."/>
        </authorList>
    </citation>
    <scope>NUCLEOTIDE SEQUENCE [LARGE SCALE GENOMIC DNA]</scope>
    <source>
        <strain evidence="2">HyVt-369</strain>
    </source>
</reference>
<dbReference type="PANTHER" id="PTHR30437">
    <property type="entry name" value="TRANSCRIPTION ELONGATION FACTOR GREA"/>
    <property type="match status" value="1"/>
</dbReference>
<dbReference type="GO" id="GO:0032784">
    <property type="term" value="P:regulation of DNA-templated transcription elongation"/>
    <property type="evidence" value="ECO:0007669"/>
    <property type="project" value="InterPro"/>
</dbReference>
<dbReference type="GO" id="GO:0003746">
    <property type="term" value="F:translation elongation factor activity"/>
    <property type="evidence" value="ECO:0007669"/>
    <property type="project" value="UniProtKB-KW"/>
</dbReference>
<sequence>MEKYYLTKKGLGRIEKEHKQLISFREAKTRGETPAIWHSEDVNPEYLAFQEDMSLLEARVSEYEKILRSVELIRKPPKTRRDEVNIGATVIFSVDEQEDTFTIVGSLETNPTEGRISNESLVGSAFMGAKVGDAVEVSSPVKVVYTIMEIRYEL</sequence>
<dbReference type="PIRSF" id="PIRSF006092">
    <property type="entry name" value="GreA_GreB"/>
    <property type="match status" value="1"/>
</dbReference>
<dbReference type="InterPro" id="IPR036805">
    <property type="entry name" value="Tscrpt_elong_fac_GreA/B_N_sf"/>
</dbReference>
<dbReference type="Gene3D" id="1.10.287.180">
    <property type="entry name" value="Transcription elongation factor, GreA/GreB, N-terminal domain"/>
    <property type="match status" value="1"/>
</dbReference>
<keyword evidence="2" id="KW-0251">Elongation factor</keyword>
<organism evidence="2">
    <name type="scientific">candidate division CPR3 bacterium</name>
    <dbReference type="NCBI Taxonomy" id="2268181"/>
    <lineage>
        <taxon>Bacteria</taxon>
        <taxon>Bacteria division CPR3</taxon>
    </lineage>
</organism>
<name>A0A7C1NLL8_UNCC3</name>
<dbReference type="GO" id="GO:0006354">
    <property type="term" value="P:DNA-templated transcription elongation"/>
    <property type="evidence" value="ECO:0007669"/>
    <property type="project" value="TreeGrafter"/>
</dbReference>
<dbReference type="Gene3D" id="3.10.50.30">
    <property type="entry name" value="Transcription elongation factor, GreA/GreB, C-terminal domain"/>
    <property type="match status" value="1"/>
</dbReference>
<dbReference type="InterPro" id="IPR036953">
    <property type="entry name" value="GreA/GreB_C_sf"/>
</dbReference>
<comment type="caution">
    <text evidence="2">The sequence shown here is derived from an EMBL/GenBank/DDBJ whole genome shotgun (WGS) entry which is preliminary data.</text>
</comment>